<dbReference type="GO" id="GO:0005737">
    <property type="term" value="C:cytoplasm"/>
    <property type="evidence" value="ECO:0007669"/>
    <property type="project" value="TreeGrafter"/>
</dbReference>
<evidence type="ECO:0000313" key="2">
    <source>
        <dbReference type="Proteomes" id="UP000543224"/>
    </source>
</evidence>
<reference evidence="1 2" key="1">
    <citation type="journal article" date="2020" name="Front. Microbiol.">
        <title>Single-cell genomics of novel Actinobacteria with the Wood-Ljungdahl pathway discovered in a serpentinizing system.</title>
        <authorList>
            <person name="Merino N."/>
            <person name="Kawai M."/>
            <person name="Boyd E.S."/>
            <person name="Colman D.R."/>
            <person name="McGlynn S.E."/>
            <person name="Nealson K.H."/>
            <person name="Kurokawa K."/>
            <person name="Hongoh Y."/>
        </authorList>
    </citation>
    <scope>NUCLEOTIDE SEQUENCE [LARGE SCALE GENOMIC DNA]</scope>
    <source>
        <strain evidence="1 2">S25</strain>
    </source>
</reference>
<dbReference type="Proteomes" id="UP000543224">
    <property type="component" value="Unassembled WGS sequence"/>
</dbReference>
<evidence type="ECO:0000313" key="1">
    <source>
        <dbReference type="EMBL" id="GFP24732.1"/>
    </source>
</evidence>
<dbReference type="CDD" id="cd05126">
    <property type="entry name" value="Mth938"/>
    <property type="match status" value="1"/>
</dbReference>
<dbReference type="InterPro" id="IPR007523">
    <property type="entry name" value="NDUFAF3/AAMDC"/>
</dbReference>
<dbReference type="Gene3D" id="3.40.1230.10">
    <property type="entry name" value="MTH938-like"/>
    <property type="match status" value="1"/>
</dbReference>
<accession>A0A6V8QF57</accession>
<dbReference type="SUPFAM" id="SSF64076">
    <property type="entry name" value="MTH938-like"/>
    <property type="match status" value="1"/>
</dbReference>
<sequence length="132" mass="15192">MFIIKYYTRDSGKNKVEEVAMIDTYDFGNIVINGQKYTSDVIVYPDQVRSNWWRREGHRLDPEDIRELVSWRPEVLIVGTGSMGCMKISPETEELLKSQEIELIAEPTPRACQIFNQISATRRAVAALHLTC</sequence>
<protein>
    <submittedName>
        <fullName evidence="1">Uncharacterized protein</fullName>
    </submittedName>
</protein>
<comment type="caution">
    <text evidence="1">The sequence shown here is derived from an EMBL/GenBank/DDBJ whole genome shotgun (WGS) entry which is preliminary data.</text>
</comment>
<organism evidence="1 2">
    <name type="scientific">Candidatus Hakubella thermalkaliphila</name>
    <dbReference type="NCBI Taxonomy" id="2754717"/>
    <lineage>
        <taxon>Bacteria</taxon>
        <taxon>Bacillati</taxon>
        <taxon>Actinomycetota</taxon>
        <taxon>Actinomycetota incertae sedis</taxon>
        <taxon>Candidatus Hakubellales</taxon>
        <taxon>Candidatus Hakubellaceae</taxon>
        <taxon>Candidatus Hakubella</taxon>
    </lineage>
</organism>
<name>A0A6V8QF57_9ACTN</name>
<dbReference type="PANTHER" id="PTHR15811">
    <property type="entry name" value="MTH938 DOMAIN-CONTAINING PROTEIN"/>
    <property type="match status" value="1"/>
</dbReference>
<dbReference type="Pfam" id="PF04430">
    <property type="entry name" value="DUF498"/>
    <property type="match status" value="1"/>
</dbReference>
<dbReference type="AlphaFoldDB" id="A0A6V8QF57"/>
<dbReference type="PANTHER" id="PTHR15811:SF5">
    <property type="entry name" value="MTH938 DOMAIN-CONTAINING PROTEIN"/>
    <property type="match status" value="1"/>
</dbReference>
<dbReference type="InterPro" id="IPR036748">
    <property type="entry name" value="MTH938-like_sf"/>
</dbReference>
<proteinExistence type="predicted"/>
<dbReference type="InterPro" id="IPR034096">
    <property type="entry name" value="AAMDC"/>
</dbReference>
<dbReference type="EMBL" id="BLRX01000010">
    <property type="protein sequence ID" value="GFP24732.1"/>
    <property type="molecule type" value="Genomic_DNA"/>
</dbReference>
<gene>
    <name evidence="1" type="ORF">HKBW3S25_00169</name>
</gene>